<dbReference type="EMBL" id="LR216287">
    <property type="protein sequence ID" value="VFJ14287.1"/>
    <property type="molecule type" value="Genomic_DNA"/>
</dbReference>
<proteinExistence type="predicted"/>
<keyword evidence="3" id="KW-1185">Reference proteome</keyword>
<accession>A0A484IDW2</accession>
<dbReference type="NCBIfam" id="TIGR02460">
    <property type="entry name" value="osmo_MPGsynth"/>
    <property type="match status" value="1"/>
</dbReference>
<evidence type="ECO:0000313" key="2">
    <source>
        <dbReference type="EMBL" id="VFJ14287.1"/>
    </source>
</evidence>
<dbReference type="EC" id="2.4.1.217" evidence="1"/>
<reference evidence="2 3" key="1">
    <citation type="submission" date="2019-02" db="EMBL/GenBank/DDBJ databases">
        <authorList>
            <person name="Lehtovirta-Morley E L."/>
        </authorList>
    </citation>
    <scope>NUCLEOTIDE SEQUENCE [LARGE SCALE GENOMIC DNA]</scope>
    <source>
        <strain evidence="2">NFRAN1</strain>
    </source>
</reference>
<dbReference type="Proteomes" id="UP000294299">
    <property type="component" value="Chromosome NFRAN"/>
</dbReference>
<dbReference type="InterPro" id="IPR012812">
    <property type="entry name" value="Osmo_MPG_synth"/>
</dbReference>
<dbReference type="Gene3D" id="3.90.550.10">
    <property type="entry name" value="Spore Coat Polysaccharide Biosynthesis Protein SpsA, Chain A"/>
    <property type="match status" value="1"/>
</dbReference>
<dbReference type="CDD" id="cd00761">
    <property type="entry name" value="Glyco_tranf_GTA_type"/>
    <property type="match status" value="1"/>
</dbReference>
<dbReference type="InterPro" id="IPR029044">
    <property type="entry name" value="Nucleotide-diphossugar_trans"/>
</dbReference>
<dbReference type="RefSeq" id="WP_134484542.1">
    <property type="nucleotide sequence ID" value="NZ_LR216287.1"/>
</dbReference>
<sequence>MRLDFPPKYTETIGSIKIHSLQKIYEIDSGNVVNSNNQRNNNTSTIAFDNRKLSKKCTKMAVVIPVKNEKLSLLEGVLSGIPNECLIIIVSNSQRTPVDRYAMEVEMVKQFSQFSNKRISIIHQRDPNLSRIFHKLNYTSILDQHSQVRRGKAEGMVIGILLAKMQEKEYVGFIDSDNYFPGAVNEYVKIFASGFAMSQSRMSNIRICWRSKPKVANNKVYFPRWGRVSEHSNKYLNDLISYITGYETDIITTGNAGEHALSMSLAENMQFASGYSVEPYELINILENFGGIIKESSRLHKDSVEIFQIETRNPHFHEDKGNDHIIGMLQESLSAINNSKICNTDITRDIKNHLLVLEQKTNQTSSRTGAISNNHLMDPIKTISMDKFNELVIDSPKLLHQFNASEI</sequence>
<dbReference type="GO" id="GO:0051479">
    <property type="term" value="P:mannosylglycerate biosynthetic process"/>
    <property type="evidence" value="ECO:0007669"/>
    <property type="project" value="InterPro"/>
</dbReference>
<keyword evidence="2" id="KW-0808">Transferase</keyword>
<evidence type="ECO:0000256" key="1">
    <source>
        <dbReference type="NCBIfam" id="TIGR02460"/>
    </source>
</evidence>
<dbReference type="SUPFAM" id="SSF53448">
    <property type="entry name" value="Nucleotide-diphospho-sugar transferases"/>
    <property type="match status" value="1"/>
</dbReference>
<name>A0A484IDW2_9ARCH</name>
<dbReference type="GO" id="GO:0050504">
    <property type="term" value="F:mannosyl-3-phosphoglycerate synthase activity"/>
    <property type="evidence" value="ECO:0007669"/>
    <property type="project" value="UniProtKB-UniRule"/>
</dbReference>
<evidence type="ECO:0000313" key="3">
    <source>
        <dbReference type="Proteomes" id="UP000294299"/>
    </source>
</evidence>
<dbReference type="GO" id="GO:0005737">
    <property type="term" value="C:cytoplasm"/>
    <property type="evidence" value="ECO:0007669"/>
    <property type="project" value="InterPro"/>
</dbReference>
<dbReference type="KEGG" id="nfn:NFRAN_1965"/>
<gene>
    <name evidence="2" type="primary">mngA</name>
    <name evidence="2" type="ORF">NFRAN_1965</name>
</gene>
<dbReference type="OrthoDB" id="9468at2157"/>
<dbReference type="AlphaFoldDB" id="A0A484IDW2"/>
<keyword evidence="2" id="KW-0328">Glycosyltransferase</keyword>
<protein>
    <recommendedName>
        <fullName evidence="1">Mannosyl-3-phosphoglycerate synthase</fullName>
        <ecNumber evidence="1">2.4.1.217</ecNumber>
    </recommendedName>
</protein>
<organism evidence="2 3">
    <name type="scientific">Candidatus Nitrosocosmicus franklandianus</name>
    <dbReference type="NCBI Taxonomy" id="1798806"/>
    <lineage>
        <taxon>Archaea</taxon>
        <taxon>Nitrososphaerota</taxon>
        <taxon>Nitrososphaeria</taxon>
        <taxon>Nitrososphaerales</taxon>
        <taxon>Nitrososphaeraceae</taxon>
        <taxon>Candidatus Nitrosocosmicus</taxon>
    </lineage>
</organism>
<dbReference type="GeneID" id="39421266"/>
<dbReference type="Pfam" id="PF09488">
    <property type="entry name" value="Osmo_MPGsynth"/>
    <property type="match status" value="1"/>
</dbReference>